<accession>A0A291ISI9</accession>
<dbReference type="CDD" id="cd01285">
    <property type="entry name" value="nucleoside_deaminase"/>
    <property type="match status" value="1"/>
</dbReference>
<dbReference type="GO" id="GO:0008270">
    <property type="term" value="F:zinc ion binding"/>
    <property type="evidence" value="ECO:0007669"/>
    <property type="project" value="InterPro"/>
</dbReference>
<dbReference type="AlphaFoldDB" id="A0A291ISI9"/>
<name>A0A291ISI9_9MOLU</name>
<dbReference type="EMBL" id="CP023668">
    <property type="protein sequence ID" value="ATG97698.1"/>
    <property type="molecule type" value="Genomic_DNA"/>
</dbReference>
<dbReference type="GO" id="GO:0052717">
    <property type="term" value="F:tRNA-specific adenosine-34 deaminase activity"/>
    <property type="evidence" value="ECO:0007669"/>
    <property type="project" value="UniProtKB-EC"/>
</dbReference>
<evidence type="ECO:0000313" key="5">
    <source>
        <dbReference type="Proteomes" id="UP000232227"/>
    </source>
</evidence>
<dbReference type="PANTHER" id="PTHR11079:SF162">
    <property type="entry name" value="RIBOFLAVIN BIOSYNTHESIS PROTEIN PYRD, CHLOROPLASTIC"/>
    <property type="match status" value="1"/>
</dbReference>
<dbReference type="SUPFAM" id="SSF53927">
    <property type="entry name" value="Cytidine deaminase-like"/>
    <property type="match status" value="1"/>
</dbReference>
<keyword evidence="2" id="KW-0862">Zinc</keyword>
<evidence type="ECO:0000256" key="1">
    <source>
        <dbReference type="ARBA" id="ARBA00022723"/>
    </source>
</evidence>
<evidence type="ECO:0000313" key="4">
    <source>
        <dbReference type="EMBL" id="ATG97698.1"/>
    </source>
</evidence>
<gene>
    <name evidence="4" type="ORF">CP520_03085</name>
</gene>
<evidence type="ECO:0000256" key="2">
    <source>
        <dbReference type="ARBA" id="ARBA00022833"/>
    </source>
</evidence>
<dbReference type="Proteomes" id="UP000232227">
    <property type="component" value="Chromosome"/>
</dbReference>
<reference evidence="4 5" key="1">
    <citation type="submission" date="2017-09" db="EMBL/GenBank/DDBJ databases">
        <title>SPAdes assembly of the Mesoplasma lactucae genome.</title>
        <authorList>
            <person name="Knight T.F."/>
            <person name="Rubinstein R."/>
            <person name="Citino T."/>
        </authorList>
    </citation>
    <scope>NUCLEOTIDE SEQUENCE [LARGE SCALE GENOMIC DNA]</scope>
    <source>
        <strain evidence="4 5">831-C4</strain>
    </source>
</reference>
<dbReference type="OrthoDB" id="9802676at2"/>
<sequence length="144" mass="16541">MEDKYYERLMELIKIPLANNDIPVSALIVDKNGNIIAEGYNDRVKNNTISGHAEINAINQALKDNTKLNDCVIYTTLEPCGMCYSAIRQAKIKSVDYILNNDKNDVTRSFALHDNYLSLNKNTTKEQEEEYQTILSEFFNQNIR</sequence>
<dbReference type="Gene3D" id="3.40.140.10">
    <property type="entry name" value="Cytidine Deaminase, domain 2"/>
    <property type="match status" value="1"/>
</dbReference>
<evidence type="ECO:0000259" key="3">
    <source>
        <dbReference type="PROSITE" id="PS51747"/>
    </source>
</evidence>
<keyword evidence="1" id="KW-0479">Metal-binding</keyword>
<dbReference type="RefSeq" id="WP_096862986.1">
    <property type="nucleotide sequence ID" value="NZ_CP023668.1"/>
</dbReference>
<dbReference type="KEGG" id="mlac:CP520_03085"/>
<dbReference type="PROSITE" id="PS00903">
    <property type="entry name" value="CYT_DCMP_DEAMINASES_1"/>
    <property type="match status" value="1"/>
</dbReference>
<dbReference type="InterPro" id="IPR016193">
    <property type="entry name" value="Cytidine_deaminase-like"/>
</dbReference>
<keyword evidence="5" id="KW-1185">Reference proteome</keyword>
<dbReference type="InterPro" id="IPR016192">
    <property type="entry name" value="APOBEC/CMP_deaminase_Zn-bd"/>
</dbReference>
<protein>
    <submittedName>
        <fullName evidence="4">tRNA-specific adenosine deaminase</fullName>
    </submittedName>
</protein>
<organism evidence="4 5">
    <name type="scientific">Mesoplasma lactucae ATCC 49193</name>
    <dbReference type="NCBI Taxonomy" id="81460"/>
    <lineage>
        <taxon>Bacteria</taxon>
        <taxon>Bacillati</taxon>
        <taxon>Mycoplasmatota</taxon>
        <taxon>Mollicutes</taxon>
        <taxon>Entomoplasmatales</taxon>
        <taxon>Entomoplasmataceae</taxon>
        <taxon>Mesoplasma</taxon>
    </lineage>
</organism>
<proteinExistence type="predicted"/>
<dbReference type="PROSITE" id="PS51747">
    <property type="entry name" value="CYT_DCMP_DEAMINASES_2"/>
    <property type="match status" value="1"/>
</dbReference>
<dbReference type="Pfam" id="PF00383">
    <property type="entry name" value="dCMP_cyt_deam_1"/>
    <property type="match status" value="1"/>
</dbReference>
<feature type="domain" description="CMP/dCMP-type deaminase" evidence="3">
    <location>
        <begin position="1"/>
        <end position="110"/>
    </location>
</feature>
<dbReference type="PANTHER" id="PTHR11079">
    <property type="entry name" value="CYTOSINE DEAMINASE FAMILY MEMBER"/>
    <property type="match status" value="1"/>
</dbReference>
<dbReference type="GO" id="GO:0002100">
    <property type="term" value="P:tRNA wobble adenosine to inosine editing"/>
    <property type="evidence" value="ECO:0007669"/>
    <property type="project" value="InterPro"/>
</dbReference>
<dbReference type="InterPro" id="IPR002125">
    <property type="entry name" value="CMP_dCMP_dom"/>
</dbReference>